<evidence type="ECO:0000256" key="5">
    <source>
        <dbReference type="ARBA" id="ARBA00049534"/>
    </source>
</evidence>
<dbReference type="FunFam" id="3.40.710.10:FF:000005">
    <property type="entry name" value="Glutaminase"/>
    <property type="match status" value="1"/>
</dbReference>
<dbReference type="HAMAP" id="MF_00313">
    <property type="entry name" value="Glutaminase"/>
    <property type="match status" value="1"/>
</dbReference>
<dbReference type="PATRIC" id="fig|908809.3.peg.2052"/>
<comment type="subunit">
    <text evidence="2 6">Homotetramer.</text>
</comment>
<evidence type="ECO:0000313" key="7">
    <source>
        <dbReference type="EMBL" id="KRQ86114.1"/>
    </source>
</evidence>
<feature type="binding site" evidence="6">
    <location>
        <position position="61"/>
    </location>
    <ligand>
        <name>substrate</name>
    </ligand>
</feature>
<name>A0A0R3JZW0_CALMK</name>
<feature type="binding site" evidence="6">
    <location>
        <position position="259"/>
    </location>
    <ligand>
        <name>substrate</name>
    </ligand>
</feature>
<dbReference type="EC" id="3.5.1.2" evidence="3 6"/>
<dbReference type="OrthoDB" id="9788822at2"/>
<dbReference type="EMBL" id="LKHP01000015">
    <property type="protein sequence ID" value="KRQ86114.1"/>
    <property type="molecule type" value="Genomic_DNA"/>
</dbReference>
<keyword evidence="8" id="KW-1185">Reference proteome</keyword>
<dbReference type="Proteomes" id="UP000052015">
    <property type="component" value="Unassembled WGS sequence"/>
</dbReference>
<dbReference type="AlphaFoldDB" id="A0A0R3JZW0"/>
<keyword evidence="6" id="KW-0007">Acetylation</keyword>
<evidence type="ECO:0000256" key="2">
    <source>
        <dbReference type="ARBA" id="ARBA00011881"/>
    </source>
</evidence>
<dbReference type="PANTHER" id="PTHR12544:SF29">
    <property type="entry name" value="GLUTAMINASE"/>
    <property type="match status" value="1"/>
</dbReference>
<keyword evidence="4 6" id="KW-0378">Hydrolase</keyword>
<evidence type="ECO:0000313" key="8">
    <source>
        <dbReference type="Proteomes" id="UP000052015"/>
    </source>
</evidence>
<evidence type="ECO:0000256" key="6">
    <source>
        <dbReference type="HAMAP-Rule" id="MF_00313"/>
    </source>
</evidence>
<feature type="binding site" evidence="6">
    <location>
        <position position="158"/>
    </location>
    <ligand>
        <name>substrate</name>
    </ligand>
</feature>
<dbReference type="Gene3D" id="3.40.710.10">
    <property type="entry name" value="DD-peptidase/beta-lactamase superfamily"/>
    <property type="match status" value="1"/>
</dbReference>
<evidence type="ECO:0000256" key="4">
    <source>
        <dbReference type="ARBA" id="ARBA00022801"/>
    </source>
</evidence>
<gene>
    <name evidence="6 7" type="primary">glsA</name>
    <name evidence="7" type="ORF">ABG79_02053</name>
</gene>
<dbReference type="Pfam" id="PF04960">
    <property type="entry name" value="Glutaminase"/>
    <property type="match status" value="1"/>
</dbReference>
<dbReference type="NCBIfam" id="TIGR03814">
    <property type="entry name" value="Gln_ase"/>
    <property type="match status" value="1"/>
</dbReference>
<comment type="similarity">
    <text evidence="1 6">Belongs to the glutaminase family.</text>
</comment>
<sequence>MKRLLEAAIENNREWTKKGNVATYIPELSKANKEHLGVAVYTIDNEEYYAGDCDVKFTMQSVSKVVALMLALLDNGKEYVFSKVDMEPTADTFNSISSLEKRNPNKPLNPMINSGAIVTSSMISGKDGSEAIERILKFTRKITNNPTIDINYDVYKSEKETGDRNRALAYFMKSTGIIEGSVEDALDVYFKQCSIEVTCKDIARIGAMLANDGVMPWSGERIIPRQIARIVKTIMVTCGMYDASGEFAVRIGIPGKSGVGGGILASVPGRMGIGVYGPSLDAKGNSIGGLKVLEELSRELDLSIF</sequence>
<evidence type="ECO:0000256" key="3">
    <source>
        <dbReference type="ARBA" id="ARBA00012918"/>
    </source>
</evidence>
<dbReference type="InterPro" id="IPR015868">
    <property type="entry name" value="Glutaminase"/>
</dbReference>
<comment type="caution">
    <text evidence="7">The sequence shown here is derived from an EMBL/GenBank/DDBJ whole genome shotgun (WGS) entry which is preliminary data.</text>
</comment>
<feature type="binding site" evidence="6">
    <location>
        <position position="189"/>
    </location>
    <ligand>
        <name>substrate</name>
    </ligand>
</feature>
<dbReference type="InterPro" id="IPR012338">
    <property type="entry name" value="Beta-lactam/transpept-like"/>
</dbReference>
<dbReference type="GO" id="GO:0004359">
    <property type="term" value="F:glutaminase activity"/>
    <property type="evidence" value="ECO:0007669"/>
    <property type="project" value="UniProtKB-UniRule"/>
</dbReference>
<proteinExistence type="inferred from homology"/>
<dbReference type="RefSeq" id="WP_057979367.1">
    <property type="nucleotide sequence ID" value="NZ_LKHP01000015.1"/>
</dbReference>
<dbReference type="GO" id="GO:0006543">
    <property type="term" value="P:L-glutamine catabolic process"/>
    <property type="evidence" value="ECO:0007669"/>
    <property type="project" value="TreeGrafter"/>
</dbReference>
<protein>
    <recommendedName>
        <fullName evidence="3 6">Glutaminase</fullName>
        <ecNumber evidence="3 6">3.5.1.2</ecNumber>
    </recommendedName>
</protein>
<dbReference type="PANTHER" id="PTHR12544">
    <property type="entry name" value="GLUTAMINASE"/>
    <property type="match status" value="1"/>
</dbReference>
<reference evidence="7 8" key="1">
    <citation type="submission" date="2015-09" db="EMBL/GenBank/DDBJ databases">
        <title>Draft genome sequence of a Caloramator mitchellensis, a moderate thermophile from the Great Artesian Basin of Australia.</title>
        <authorList>
            <person name="Patel B.K."/>
        </authorList>
    </citation>
    <scope>NUCLEOTIDE SEQUENCE [LARGE SCALE GENOMIC DNA]</scope>
    <source>
        <strain evidence="7 8">VF08</strain>
    </source>
</reference>
<dbReference type="GO" id="GO:0006537">
    <property type="term" value="P:glutamate biosynthetic process"/>
    <property type="evidence" value="ECO:0007669"/>
    <property type="project" value="TreeGrafter"/>
</dbReference>
<organism evidence="7 8">
    <name type="scientific">Caloramator mitchellensis</name>
    <dbReference type="NCBI Taxonomy" id="908809"/>
    <lineage>
        <taxon>Bacteria</taxon>
        <taxon>Bacillati</taxon>
        <taxon>Bacillota</taxon>
        <taxon>Clostridia</taxon>
        <taxon>Eubacteriales</taxon>
        <taxon>Clostridiaceae</taxon>
        <taxon>Caloramator</taxon>
    </lineage>
</organism>
<dbReference type="STRING" id="908809.ABG79_02053"/>
<feature type="binding site" evidence="6">
    <location>
        <position position="241"/>
    </location>
    <ligand>
        <name>substrate</name>
    </ligand>
</feature>
<feature type="binding site" evidence="6">
    <location>
        <position position="113"/>
    </location>
    <ligand>
        <name>substrate</name>
    </ligand>
</feature>
<dbReference type="SUPFAM" id="SSF56601">
    <property type="entry name" value="beta-lactamase/transpeptidase-like"/>
    <property type="match status" value="1"/>
</dbReference>
<evidence type="ECO:0000256" key="1">
    <source>
        <dbReference type="ARBA" id="ARBA00011076"/>
    </source>
</evidence>
<accession>A0A0R3JZW0</accession>
<feature type="binding site" evidence="6">
    <location>
        <position position="165"/>
    </location>
    <ligand>
        <name>substrate</name>
    </ligand>
</feature>
<comment type="catalytic activity">
    <reaction evidence="5 6">
        <text>L-glutamine + H2O = L-glutamate + NH4(+)</text>
        <dbReference type="Rhea" id="RHEA:15889"/>
        <dbReference type="ChEBI" id="CHEBI:15377"/>
        <dbReference type="ChEBI" id="CHEBI:28938"/>
        <dbReference type="ChEBI" id="CHEBI:29985"/>
        <dbReference type="ChEBI" id="CHEBI:58359"/>
        <dbReference type="EC" id="3.5.1.2"/>
    </reaction>
</comment>